<keyword evidence="2" id="KW-1185">Reference proteome</keyword>
<dbReference type="InterPro" id="IPR008906">
    <property type="entry name" value="HATC_C_dom"/>
</dbReference>
<organism evidence="2 3">
    <name type="scientific">Hydra vulgaris</name>
    <name type="common">Hydra</name>
    <name type="synonym">Hydra attenuata</name>
    <dbReference type="NCBI Taxonomy" id="6087"/>
    <lineage>
        <taxon>Eukaryota</taxon>
        <taxon>Metazoa</taxon>
        <taxon>Cnidaria</taxon>
        <taxon>Hydrozoa</taxon>
        <taxon>Hydroidolina</taxon>
        <taxon>Anthoathecata</taxon>
        <taxon>Aplanulata</taxon>
        <taxon>Hydridae</taxon>
        <taxon>Hydra</taxon>
    </lineage>
</organism>
<gene>
    <name evidence="3" type="primary">LOC136083159</name>
</gene>
<dbReference type="SUPFAM" id="SSF53098">
    <property type="entry name" value="Ribonuclease H-like"/>
    <property type="match status" value="1"/>
</dbReference>
<name>A0ABM4CAF9_HYDVU</name>
<sequence length="165" mass="19405">MIHNPNPTIQYDDHKIESYWEKLQNLFEDFQSRFKDLYALKSSMAFLVNPFLNDIISDGCPIPENILEETSQFDIELLDLQEDQNLQVLHKILALLDFWQMVPEVKYLQLKRISIKLISFFGSTCTCESLFSTMKFIKSKYRANLTSEHLLQLLRISTTSLKTDF</sequence>
<dbReference type="GeneID" id="136083159"/>
<dbReference type="Pfam" id="PF05699">
    <property type="entry name" value="Dimer_Tnp_hAT"/>
    <property type="match status" value="1"/>
</dbReference>
<feature type="domain" description="HAT C-terminal dimerisation" evidence="1">
    <location>
        <begin position="84"/>
        <end position="155"/>
    </location>
</feature>
<dbReference type="Proteomes" id="UP001652625">
    <property type="component" value="Chromosome 08"/>
</dbReference>
<evidence type="ECO:0000313" key="3">
    <source>
        <dbReference type="RefSeq" id="XP_065658637.1"/>
    </source>
</evidence>
<dbReference type="RefSeq" id="XP_065658637.1">
    <property type="nucleotide sequence ID" value="XM_065802565.1"/>
</dbReference>
<protein>
    <submittedName>
        <fullName evidence="3">EPM2A-interacting protein 1-like</fullName>
    </submittedName>
</protein>
<dbReference type="PANTHER" id="PTHR45913:SF21">
    <property type="entry name" value="DUF4371 DOMAIN-CONTAINING PROTEIN"/>
    <property type="match status" value="1"/>
</dbReference>
<reference evidence="3" key="1">
    <citation type="submission" date="2025-08" db="UniProtKB">
        <authorList>
            <consortium name="RefSeq"/>
        </authorList>
    </citation>
    <scope>IDENTIFICATION</scope>
</reference>
<proteinExistence type="predicted"/>
<evidence type="ECO:0000313" key="2">
    <source>
        <dbReference type="Proteomes" id="UP001652625"/>
    </source>
</evidence>
<evidence type="ECO:0000259" key="1">
    <source>
        <dbReference type="Pfam" id="PF05699"/>
    </source>
</evidence>
<dbReference type="InterPro" id="IPR012337">
    <property type="entry name" value="RNaseH-like_sf"/>
</dbReference>
<dbReference type="PANTHER" id="PTHR45913">
    <property type="entry name" value="EPM2A-INTERACTING PROTEIN 1"/>
    <property type="match status" value="1"/>
</dbReference>
<accession>A0ABM4CAF9</accession>